<dbReference type="RefSeq" id="WP_354601088.1">
    <property type="nucleotide sequence ID" value="NZ_JBEWZI010000010.1"/>
</dbReference>
<protein>
    <submittedName>
        <fullName evidence="1">Uncharacterized protein</fullName>
    </submittedName>
</protein>
<comment type="caution">
    <text evidence="1">The sequence shown here is derived from an EMBL/GenBank/DDBJ whole genome shotgun (WGS) entry which is preliminary data.</text>
</comment>
<organism evidence="1 2">
    <name type="scientific">Uliginosibacterium flavum</name>
    <dbReference type="NCBI Taxonomy" id="1396831"/>
    <lineage>
        <taxon>Bacteria</taxon>
        <taxon>Pseudomonadati</taxon>
        <taxon>Pseudomonadota</taxon>
        <taxon>Betaproteobacteria</taxon>
        <taxon>Rhodocyclales</taxon>
        <taxon>Zoogloeaceae</taxon>
        <taxon>Uliginosibacterium</taxon>
    </lineage>
</organism>
<accession>A0ABV2TM58</accession>
<evidence type="ECO:0000313" key="1">
    <source>
        <dbReference type="EMBL" id="MET7014625.1"/>
    </source>
</evidence>
<keyword evidence="2" id="KW-1185">Reference proteome</keyword>
<proteinExistence type="predicted"/>
<evidence type="ECO:0000313" key="2">
    <source>
        <dbReference type="Proteomes" id="UP001549691"/>
    </source>
</evidence>
<reference evidence="1 2" key="1">
    <citation type="submission" date="2024-07" db="EMBL/GenBank/DDBJ databases">
        <title>Uliginosibacterium flavum JJ3220;KACC:17644.</title>
        <authorList>
            <person name="Kim M.K."/>
        </authorList>
    </citation>
    <scope>NUCLEOTIDE SEQUENCE [LARGE SCALE GENOMIC DNA]</scope>
    <source>
        <strain evidence="1 2">KACC:17644</strain>
    </source>
</reference>
<dbReference type="Proteomes" id="UP001549691">
    <property type="component" value="Unassembled WGS sequence"/>
</dbReference>
<dbReference type="EMBL" id="JBEWZI010000010">
    <property type="protein sequence ID" value="MET7014625.1"/>
    <property type="molecule type" value="Genomic_DNA"/>
</dbReference>
<name>A0ABV2TM58_9RHOO</name>
<sequence>MLPDDQSALQTHAHLTETGVFIVFGLTITLKTDSEENLKSLSGCGSAEIAHRQIGRSEKPKAPAHF</sequence>
<gene>
    <name evidence="1" type="ORF">ABXR19_10535</name>
</gene>